<protein>
    <submittedName>
        <fullName evidence="10">Jrk helix-turn-helix protein</fullName>
    </submittedName>
</protein>
<dbReference type="Pfam" id="PF03221">
    <property type="entry name" value="HTH_Tnp_Tc5"/>
    <property type="match status" value="1"/>
</dbReference>
<dbReference type="Pfam" id="PF03184">
    <property type="entry name" value="DDE_1"/>
    <property type="match status" value="1"/>
</dbReference>
<evidence type="ECO:0000256" key="3">
    <source>
        <dbReference type="ARBA" id="ARBA00023125"/>
    </source>
</evidence>
<dbReference type="GO" id="GO:0003677">
    <property type="term" value="F:DNA binding"/>
    <property type="evidence" value="ECO:0007669"/>
    <property type="project" value="UniProtKB-UniRule"/>
</dbReference>
<keyword evidence="4 6" id="KW-0539">Nucleus</keyword>
<dbReference type="InterPro" id="IPR007889">
    <property type="entry name" value="HTH_Psq"/>
</dbReference>
<dbReference type="InterPro" id="IPR006600">
    <property type="entry name" value="HTH_CenpB_DNA-bd_dom"/>
</dbReference>
<dbReference type="InterPro" id="IPR050863">
    <property type="entry name" value="CenT-Element_Derived"/>
</dbReference>
<proteinExistence type="inferred from homology"/>
<dbReference type="Ensembl" id="ENSPCOT00000038018.1">
    <property type="protein sequence ID" value="ENSPCOP00000027214.1"/>
    <property type="gene ID" value="ENSPCOG00000026070.1"/>
</dbReference>
<dbReference type="GO" id="GO:0005737">
    <property type="term" value="C:cytoplasm"/>
    <property type="evidence" value="ECO:0007669"/>
    <property type="project" value="Ensembl"/>
</dbReference>
<dbReference type="OMA" id="RDFMRHF"/>
<dbReference type="Proteomes" id="UP000233160">
    <property type="component" value="Unassembled WGS sequence"/>
</dbReference>
<dbReference type="GO" id="GO:0090263">
    <property type="term" value="P:positive regulation of canonical Wnt signaling pathway"/>
    <property type="evidence" value="ECO:0007669"/>
    <property type="project" value="Ensembl"/>
</dbReference>
<name>A0A2K6GLX7_PROCO</name>
<reference evidence="10" key="1">
    <citation type="submission" date="2025-08" db="UniProtKB">
        <authorList>
            <consortium name="Ensembl"/>
        </authorList>
    </citation>
    <scope>IDENTIFICATION</scope>
</reference>
<feature type="domain" description="HTH CENPB-type" evidence="9">
    <location>
        <begin position="77"/>
        <end position="149"/>
    </location>
</feature>
<feature type="domain" description="HTH psq-type" evidence="8">
    <location>
        <begin position="11"/>
        <end position="62"/>
    </location>
</feature>
<evidence type="ECO:0000313" key="11">
    <source>
        <dbReference type="Proteomes" id="UP000233160"/>
    </source>
</evidence>
<reference evidence="10" key="2">
    <citation type="submission" date="2025-09" db="UniProtKB">
        <authorList>
            <consortium name="Ensembl"/>
        </authorList>
    </citation>
    <scope>IDENTIFICATION</scope>
</reference>
<accession>A0A2K6GLX7</accession>
<dbReference type="GO" id="GO:0003729">
    <property type="term" value="F:mRNA binding"/>
    <property type="evidence" value="ECO:0007669"/>
    <property type="project" value="Ensembl"/>
</dbReference>
<evidence type="ECO:0000256" key="7">
    <source>
        <dbReference type="SAM" id="MobiDB-lite"/>
    </source>
</evidence>
<dbReference type="PROSITE" id="PS51253">
    <property type="entry name" value="HTH_CENPB"/>
    <property type="match status" value="1"/>
</dbReference>
<organism evidence="10 11">
    <name type="scientific">Propithecus coquereli</name>
    <name type="common">Coquerel's sifaka</name>
    <name type="synonym">Propithecus verreauxi coquereli</name>
    <dbReference type="NCBI Taxonomy" id="379532"/>
    <lineage>
        <taxon>Eukaryota</taxon>
        <taxon>Metazoa</taxon>
        <taxon>Chordata</taxon>
        <taxon>Craniata</taxon>
        <taxon>Vertebrata</taxon>
        <taxon>Euteleostomi</taxon>
        <taxon>Mammalia</taxon>
        <taxon>Eutheria</taxon>
        <taxon>Euarchontoglires</taxon>
        <taxon>Primates</taxon>
        <taxon>Strepsirrhini</taxon>
        <taxon>Lemuriformes</taxon>
        <taxon>Indriidae</taxon>
        <taxon>Propithecus</taxon>
    </lineage>
</organism>
<dbReference type="Pfam" id="PF04218">
    <property type="entry name" value="CENP-B_N"/>
    <property type="match status" value="1"/>
</dbReference>
<keyword evidence="11" id="KW-1185">Reference proteome</keyword>
<evidence type="ECO:0000256" key="6">
    <source>
        <dbReference type="PROSITE-ProRule" id="PRU00320"/>
    </source>
</evidence>
<dbReference type="PROSITE" id="PS50960">
    <property type="entry name" value="HTH_PSQ"/>
    <property type="match status" value="1"/>
</dbReference>
<evidence type="ECO:0000256" key="4">
    <source>
        <dbReference type="ARBA" id="ARBA00023242"/>
    </source>
</evidence>
<dbReference type="SUPFAM" id="SSF46689">
    <property type="entry name" value="Homeodomain-like"/>
    <property type="match status" value="2"/>
</dbReference>
<dbReference type="STRING" id="379532.ENSPCOP00000027214"/>
<evidence type="ECO:0000256" key="2">
    <source>
        <dbReference type="ARBA" id="ARBA00010881"/>
    </source>
</evidence>
<gene>
    <name evidence="10" type="primary">JRK</name>
</gene>
<dbReference type="GO" id="GO:0005634">
    <property type="term" value="C:nucleus"/>
    <property type="evidence" value="ECO:0007669"/>
    <property type="project" value="UniProtKB-SubCell"/>
</dbReference>
<evidence type="ECO:0000259" key="9">
    <source>
        <dbReference type="PROSITE" id="PS51253"/>
    </source>
</evidence>
<dbReference type="PANTHER" id="PTHR19303">
    <property type="entry name" value="TRANSPOSON"/>
    <property type="match status" value="1"/>
</dbReference>
<dbReference type="PANTHER" id="PTHR19303:SF11">
    <property type="entry name" value="JERKY PROTEIN HOMOLOG"/>
    <property type="match status" value="1"/>
</dbReference>
<comment type="function">
    <text evidence="5">May bind DNA.</text>
</comment>
<evidence type="ECO:0000259" key="8">
    <source>
        <dbReference type="PROSITE" id="PS50960"/>
    </source>
</evidence>
<sequence length="550" mass="62139">MASKQAAGKSRGEKRKRVVLTLKEKIDICTRLERGESRKALMQEYNVGMSTLYDIKAHKAQLLRFFANSDSNKALEQRRTLHTPKLEHLDRVLYEWFLGKRSEGVPVSGPMLIEKAKDFYEQMQLTEPCVFSGGWLWRFKARHGIKKLDASCEKQVVDHQAAEQFCGFFRSLTAEHGLSPEQVYSADETGLFWRCLPNPTPEGGALPGLKHSKDRLTVLMCANATGSHRIKPLAIGKCSGPRAFKGIQHLPVAYKAQGNAWVDKEIFSDWFHHIFVPSVRERFRTIGLPEDSKAILLLDNSRAHPQESELVSNNIFTIFLPASVASLIQPMEQGIRRDFMRNFINPPVTLQSFHTRYSMNDAIFNVACAWNAVPSQVFRRAWRKLWPAVTFAEGEEGEEETDRFRAKPHNKTFAHILKLVKEGPSCPSNRLHKSEAKEWGAVEGEVEEVQSPAAMSPTGTFWNPEKATKAGQDSAEDSGEGEEAAWEQAAMSFDAVIRFAEGQPCFSTREVGQLRTLRSVFRRQILLFHETVGFKGMPVTSSEELALQRC</sequence>
<dbReference type="GO" id="GO:1990904">
    <property type="term" value="C:ribonucleoprotein complex"/>
    <property type="evidence" value="ECO:0007669"/>
    <property type="project" value="Ensembl"/>
</dbReference>
<comment type="similarity">
    <text evidence="2">Belongs to the tigger transposable element derived protein family.</text>
</comment>
<feature type="region of interest" description="Disordered" evidence="7">
    <location>
        <begin position="448"/>
        <end position="482"/>
    </location>
</feature>
<comment type="subcellular location">
    <subcellularLocation>
        <location evidence="1 6">Nucleus</location>
    </subcellularLocation>
</comment>
<dbReference type="InterPro" id="IPR009057">
    <property type="entry name" value="Homeodomain-like_sf"/>
</dbReference>
<feature type="DNA-binding region" description="H-T-H motif" evidence="6">
    <location>
        <begin position="38"/>
        <end position="58"/>
    </location>
</feature>
<dbReference type="InterPro" id="IPR004875">
    <property type="entry name" value="DDE_SF_endonuclease_dom"/>
</dbReference>
<evidence type="ECO:0000256" key="5">
    <source>
        <dbReference type="ARBA" id="ARBA00060170"/>
    </source>
</evidence>
<evidence type="ECO:0000313" key="10">
    <source>
        <dbReference type="Ensembl" id="ENSPCOP00000027214.1"/>
    </source>
</evidence>
<dbReference type="AlphaFoldDB" id="A0A2K6GLX7"/>
<dbReference type="GeneTree" id="ENSGT00940000162277"/>
<dbReference type="SMART" id="SM00674">
    <property type="entry name" value="CENPB"/>
    <property type="match status" value="1"/>
</dbReference>
<dbReference type="FunFam" id="1.10.10.60:FF:000280">
    <property type="entry name" value="jerky protein homolog"/>
    <property type="match status" value="1"/>
</dbReference>
<evidence type="ECO:0000256" key="1">
    <source>
        <dbReference type="ARBA" id="ARBA00004123"/>
    </source>
</evidence>
<dbReference type="Gene3D" id="1.10.10.60">
    <property type="entry name" value="Homeodomain-like"/>
    <property type="match status" value="2"/>
</dbReference>
<keyword evidence="3 6" id="KW-0238">DNA-binding</keyword>